<dbReference type="Proteomes" id="UP000799772">
    <property type="component" value="Unassembled WGS sequence"/>
</dbReference>
<evidence type="ECO:0000256" key="19">
    <source>
        <dbReference type="ARBA" id="ARBA00032134"/>
    </source>
</evidence>
<sequence length="319" mass="33873">MPAKFLWALAAIPSVLSATIQGFNYGSQGMNQETFVQRFQLAQNLDNTGSRFSAARLYTMIEDGTVNTPISAFAAAIATKTRLLLGIWCSAGQAAVTNEIDAFVSALQQYGSDLTDLLDGISVGSEDLYRISPTGLENHSDPGADPDTLVEYINQLKAAIAGTSAAGVPIGHVDTWTAWVNNSNQAVVVACDWIGVDGYPYWQTVNDNDISNAKQLFFDSYDATVDAASGKPVWVTETGWAVDGPTENAAVANIANAKRYWDEVGCALFGKTNVWWYTLEDAGAVPSFGIVGSSLTNPPLFDLTCPNGTSGKSVPSSSA</sequence>
<keyword evidence="9" id="KW-0336">GPI-anchor</keyword>
<feature type="signal peptide" evidence="21">
    <location>
        <begin position="1"/>
        <end position="17"/>
    </location>
</feature>
<evidence type="ECO:0000256" key="20">
    <source>
        <dbReference type="ARBA" id="ARBA00032906"/>
    </source>
</evidence>
<dbReference type="EC" id="3.2.1.39" evidence="5"/>
<comment type="similarity">
    <text evidence="4">Belongs to the glycosyl hydrolase 17 family.</text>
</comment>
<dbReference type="GO" id="GO:0005576">
    <property type="term" value="C:extracellular region"/>
    <property type="evidence" value="ECO:0007669"/>
    <property type="project" value="TreeGrafter"/>
</dbReference>
<dbReference type="AlphaFoldDB" id="A0A9P4IRT5"/>
<dbReference type="InterPro" id="IPR050732">
    <property type="entry name" value="Beta-glucan_modifiers"/>
</dbReference>
<evidence type="ECO:0000256" key="2">
    <source>
        <dbReference type="ARBA" id="ARBA00004191"/>
    </source>
</evidence>
<evidence type="ECO:0000256" key="1">
    <source>
        <dbReference type="ARBA" id="ARBA00000382"/>
    </source>
</evidence>
<comment type="caution">
    <text evidence="22">The sequence shown here is derived from an EMBL/GenBank/DDBJ whole genome shotgun (WGS) entry which is preliminary data.</text>
</comment>
<dbReference type="GO" id="GO:0009986">
    <property type="term" value="C:cell surface"/>
    <property type="evidence" value="ECO:0007669"/>
    <property type="project" value="TreeGrafter"/>
</dbReference>
<evidence type="ECO:0000256" key="5">
    <source>
        <dbReference type="ARBA" id="ARBA00012780"/>
    </source>
</evidence>
<evidence type="ECO:0000256" key="12">
    <source>
        <dbReference type="ARBA" id="ARBA00023136"/>
    </source>
</evidence>
<evidence type="ECO:0000256" key="7">
    <source>
        <dbReference type="ARBA" id="ARBA00022512"/>
    </source>
</evidence>
<keyword evidence="7" id="KW-0134">Cell wall</keyword>
<protein>
    <recommendedName>
        <fullName evidence="6">Probable glucan endo-1,3-beta-glucosidase eglC</fullName>
        <ecNumber evidence="5">3.2.1.39</ecNumber>
    </recommendedName>
    <alternativeName>
        <fullName evidence="19">Endo-1,3-beta-glucanase eglC</fullName>
    </alternativeName>
    <alternativeName>
        <fullName evidence="20">Laminarinase eglC</fullName>
    </alternativeName>
</protein>
<dbReference type="GO" id="GO:0071555">
    <property type="term" value="P:cell wall organization"/>
    <property type="evidence" value="ECO:0007669"/>
    <property type="project" value="UniProtKB-KW"/>
</dbReference>
<evidence type="ECO:0000256" key="8">
    <source>
        <dbReference type="ARBA" id="ARBA00022525"/>
    </source>
</evidence>
<evidence type="ECO:0000256" key="18">
    <source>
        <dbReference type="ARBA" id="ARBA00025152"/>
    </source>
</evidence>
<evidence type="ECO:0000256" key="21">
    <source>
        <dbReference type="SAM" id="SignalP"/>
    </source>
</evidence>
<dbReference type="PANTHER" id="PTHR16631:SF13">
    <property type="entry name" value="GLUCAN ENDO-1,3-BETA-GLUCOSIDASE EGLC-RELATED"/>
    <property type="match status" value="1"/>
</dbReference>
<keyword evidence="12" id="KW-0472">Membrane</keyword>
<evidence type="ECO:0000256" key="3">
    <source>
        <dbReference type="ARBA" id="ARBA00004609"/>
    </source>
</evidence>
<evidence type="ECO:0000256" key="14">
    <source>
        <dbReference type="ARBA" id="ARBA00023277"/>
    </source>
</evidence>
<dbReference type="OrthoDB" id="77201at2759"/>
<dbReference type="EMBL" id="ML978121">
    <property type="protein sequence ID" value="KAF2104883.1"/>
    <property type="molecule type" value="Genomic_DNA"/>
</dbReference>
<reference evidence="22" key="1">
    <citation type="journal article" date="2020" name="Stud. Mycol.">
        <title>101 Dothideomycetes genomes: a test case for predicting lifestyles and emergence of pathogens.</title>
        <authorList>
            <person name="Haridas S."/>
            <person name="Albert R."/>
            <person name="Binder M."/>
            <person name="Bloem J."/>
            <person name="Labutti K."/>
            <person name="Salamov A."/>
            <person name="Andreopoulos B."/>
            <person name="Baker S."/>
            <person name="Barry K."/>
            <person name="Bills G."/>
            <person name="Bluhm B."/>
            <person name="Cannon C."/>
            <person name="Castanera R."/>
            <person name="Culley D."/>
            <person name="Daum C."/>
            <person name="Ezra D."/>
            <person name="Gonzalez J."/>
            <person name="Henrissat B."/>
            <person name="Kuo A."/>
            <person name="Liang C."/>
            <person name="Lipzen A."/>
            <person name="Lutzoni F."/>
            <person name="Magnuson J."/>
            <person name="Mondo S."/>
            <person name="Nolan M."/>
            <person name="Ohm R."/>
            <person name="Pangilinan J."/>
            <person name="Park H.-J."/>
            <person name="Ramirez L."/>
            <person name="Alfaro M."/>
            <person name="Sun H."/>
            <person name="Tritt A."/>
            <person name="Yoshinaga Y."/>
            <person name="Zwiers L.-H."/>
            <person name="Turgeon B."/>
            <person name="Goodwin S."/>
            <person name="Spatafora J."/>
            <person name="Crous P."/>
            <person name="Grigoriev I."/>
        </authorList>
    </citation>
    <scope>NUCLEOTIDE SEQUENCE</scope>
    <source>
        <strain evidence="22">CBS 133067</strain>
    </source>
</reference>
<dbReference type="GO" id="GO:0005886">
    <property type="term" value="C:plasma membrane"/>
    <property type="evidence" value="ECO:0007669"/>
    <property type="project" value="UniProtKB-SubCell"/>
</dbReference>
<evidence type="ECO:0000256" key="4">
    <source>
        <dbReference type="ARBA" id="ARBA00008773"/>
    </source>
</evidence>
<dbReference type="Gene3D" id="3.20.20.80">
    <property type="entry name" value="Glycosidases"/>
    <property type="match status" value="1"/>
</dbReference>
<keyword evidence="17" id="KW-0624">Polysaccharide degradation</keyword>
<organism evidence="22 23">
    <name type="scientific">Rhizodiscina lignyota</name>
    <dbReference type="NCBI Taxonomy" id="1504668"/>
    <lineage>
        <taxon>Eukaryota</taxon>
        <taxon>Fungi</taxon>
        <taxon>Dikarya</taxon>
        <taxon>Ascomycota</taxon>
        <taxon>Pezizomycotina</taxon>
        <taxon>Dothideomycetes</taxon>
        <taxon>Pleosporomycetidae</taxon>
        <taxon>Aulographales</taxon>
        <taxon>Rhizodiscinaceae</taxon>
        <taxon>Rhizodiscina</taxon>
    </lineage>
</organism>
<proteinExistence type="inferred from homology"/>
<keyword evidence="8" id="KW-0964">Secreted</keyword>
<dbReference type="GO" id="GO:0042973">
    <property type="term" value="F:glucan endo-1,3-beta-D-glucosidase activity"/>
    <property type="evidence" value="ECO:0007669"/>
    <property type="project" value="UniProtKB-EC"/>
</dbReference>
<gene>
    <name evidence="22" type="ORF">NA57DRAFT_30690</name>
</gene>
<dbReference type="PANTHER" id="PTHR16631">
    <property type="entry name" value="GLUCAN 1,3-BETA-GLUCOSIDASE"/>
    <property type="match status" value="1"/>
</dbReference>
<dbReference type="GO" id="GO:0000272">
    <property type="term" value="P:polysaccharide catabolic process"/>
    <property type="evidence" value="ECO:0007669"/>
    <property type="project" value="UniProtKB-KW"/>
</dbReference>
<dbReference type="SUPFAM" id="SSF51445">
    <property type="entry name" value="(Trans)glycosidases"/>
    <property type="match status" value="1"/>
</dbReference>
<comment type="function">
    <text evidence="18">Glucanases play a role in cell expansion during growth, in cell-cell fusion during mating, and in spore release during sporulation. This enzyme may be involved in beta-glucan degradation and also function biosynthetically as a transglycosylase.</text>
</comment>
<evidence type="ECO:0000256" key="16">
    <source>
        <dbReference type="ARBA" id="ARBA00023316"/>
    </source>
</evidence>
<evidence type="ECO:0000313" key="23">
    <source>
        <dbReference type="Proteomes" id="UP000799772"/>
    </source>
</evidence>
<feature type="chain" id="PRO_5040149441" description="Probable glucan endo-1,3-beta-glucosidase eglC" evidence="21">
    <location>
        <begin position="18"/>
        <end position="319"/>
    </location>
</feature>
<feature type="non-terminal residue" evidence="22">
    <location>
        <position position="319"/>
    </location>
</feature>
<keyword evidence="10 21" id="KW-0732">Signal</keyword>
<evidence type="ECO:0000256" key="13">
    <source>
        <dbReference type="ARBA" id="ARBA00023180"/>
    </source>
</evidence>
<evidence type="ECO:0000256" key="10">
    <source>
        <dbReference type="ARBA" id="ARBA00022729"/>
    </source>
</evidence>
<dbReference type="GO" id="GO:0009277">
    <property type="term" value="C:fungal-type cell wall"/>
    <property type="evidence" value="ECO:0007669"/>
    <property type="project" value="TreeGrafter"/>
</dbReference>
<comment type="catalytic activity">
    <reaction evidence="1">
        <text>Hydrolysis of (1-&gt;3)-beta-D-glucosidic linkages in (1-&gt;3)-beta-D-glucans.</text>
        <dbReference type="EC" id="3.2.1.39"/>
    </reaction>
</comment>
<evidence type="ECO:0000256" key="11">
    <source>
        <dbReference type="ARBA" id="ARBA00022801"/>
    </source>
</evidence>
<evidence type="ECO:0000256" key="17">
    <source>
        <dbReference type="ARBA" id="ARBA00023326"/>
    </source>
</evidence>
<evidence type="ECO:0000256" key="15">
    <source>
        <dbReference type="ARBA" id="ARBA00023288"/>
    </source>
</evidence>
<keyword evidence="11 22" id="KW-0378">Hydrolase</keyword>
<evidence type="ECO:0000313" key="22">
    <source>
        <dbReference type="EMBL" id="KAF2104883.1"/>
    </source>
</evidence>
<keyword evidence="15" id="KW-0449">Lipoprotein</keyword>
<dbReference type="InterPro" id="IPR017853">
    <property type="entry name" value="GH"/>
</dbReference>
<keyword evidence="13" id="KW-0325">Glycoprotein</keyword>
<dbReference type="FunFam" id="3.20.20.80:FF:000233">
    <property type="entry name" value="Probable glucan endo-1,3-beta-glucosidase eglC"/>
    <property type="match status" value="1"/>
</dbReference>
<evidence type="ECO:0000256" key="6">
    <source>
        <dbReference type="ARBA" id="ARBA00019762"/>
    </source>
</evidence>
<evidence type="ECO:0000256" key="9">
    <source>
        <dbReference type="ARBA" id="ARBA00022622"/>
    </source>
</evidence>
<accession>A0A9P4IRT5</accession>
<keyword evidence="23" id="KW-1185">Reference proteome</keyword>
<keyword evidence="16" id="KW-0961">Cell wall biogenesis/degradation</keyword>
<dbReference type="GO" id="GO:0098552">
    <property type="term" value="C:side of membrane"/>
    <property type="evidence" value="ECO:0007669"/>
    <property type="project" value="UniProtKB-KW"/>
</dbReference>
<keyword evidence="14" id="KW-0119">Carbohydrate metabolism</keyword>
<comment type="subcellular location">
    <subcellularLocation>
        <location evidence="3">Cell membrane</location>
        <topology evidence="3">Lipid-anchor</topology>
        <topology evidence="3">GPI-anchor</topology>
    </subcellularLocation>
    <subcellularLocation>
        <location evidence="2">Secreted</location>
        <location evidence="2">Cell wall</location>
    </subcellularLocation>
</comment>
<name>A0A9P4IRT5_9PEZI</name>